<dbReference type="GO" id="GO:0006298">
    <property type="term" value="P:mismatch repair"/>
    <property type="evidence" value="ECO:0007669"/>
    <property type="project" value="InterPro"/>
</dbReference>
<dbReference type="PANTHER" id="PTHR11361:SF148">
    <property type="entry name" value="DNA MISMATCH REPAIR PROTEIN MSH6"/>
    <property type="match status" value="1"/>
</dbReference>
<feature type="compositionally biased region" description="Basic and acidic residues" evidence="8">
    <location>
        <begin position="26"/>
        <end position="40"/>
    </location>
</feature>
<dbReference type="InterPro" id="IPR027417">
    <property type="entry name" value="P-loop_NTPase"/>
</dbReference>
<dbReference type="Pfam" id="PF00488">
    <property type="entry name" value="MutS_V"/>
    <property type="match status" value="1"/>
</dbReference>
<evidence type="ECO:0000259" key="9">
    <source>
        <dbReference type="PROSITE" id="PS00486"/>
    </source>
</evidence>
<keyword evidence="4 6" id="KW-0067">ATP-binding</keyword>
<keyword evidence="5 6" id="KW-0238">DNA-binding</keyword>
<evidence type="ECO:0000256" key="6">
    <source>
        <dbReference type="PIRNR" id="PIRNR037677"/>
    </source>
</evidence>
<comment type="similarity">
    <text evidence="1 6 7">Belongs to the DNA mismatch repair MutS family.</text>
</comment>
<dbReference type="Pfam" id="PF05190">
    <property type="entry name" value="MutS_IV"/>
    <property type="match status" value="1"/>
</dbReference>
<feature type="region of interest" description="Disordered" evidence="8">
    <location>
        <begin position="170"/>
        <end position="229"/>
    </location>
</feature>
<dbReference type="InterPro" id="IPR007860">
    <property type="entry name" value="DNA_mmatch_repair_MutS_con_dom"/>
</dbReference>
<dbReference type="EMBL" id="JAEPRD010000023">
    <property type="protein sequence ID" value="KAG2207681.1"/>
    <property type="molecule type" value="Genomic_DNA"/>
</dbReference>
<dbReference type="GO" id="GO:0032301">
    <property type="term" value="C:MutSalpha complex"/>
    <property type="evidence" value="ECO:0007669"/>
    <property type="project" value="TreeGrafter"/>
</dbReference>
<feature type="region of interest" description="Disordered" evidence="8">
    <location>
        <begin position="26"/>
        <end position="137"/>
    </location>
</feature>
<dbReference type="InterPro" id="IPR016151">
    <property type="entry name" value="DNA_mismatch_repair_MutS_N"/>
</dbReference>
<dbReference type="SUPFAM" id="SSF48334">
    <property type="entry name" value="DNA repair protein MutS, domain III"/>
    <property type="match status" value="1"/>
</dbReference>
<evidence type="ECO:0000256" key="4">
    <source>
        <dbReference type="ARBA" id="ARBA00022840"/>
    </source>
</evidence>
<feature type="compositionally biased region" description="Acidic residues" evidence="8">
    <location>
        <begin position="115"/>
        <end position="137"/>
    </location>
</feature>
<dbReference type="Proteomes" id="UP000603453">
    <property type="component" value="Unassembled WGS sequence"/>
</dbReference>
<evidence type="ECO:0000256" key="2">
    <source>
        <dbReference type="ARBA" id="ARBA00022741"/>
    </source>
</evidence>
<gene>
    <name evidence="10" type="ORF">INT47_011801</name>
</gene>
<evidence type="ECO:0000256" key="3">
    <source>
        <dbReference type="ARBA" id="ARBA00022763"/>
    </source>
</evidence>
<dbReference type="InterPro" id="IPR007696">
    <property type="entry name" value="DNA_mismatch_repair_MutS_core"/>
</dbReference>
<dbReference type="PIRSF" id="PIRSF037677">
    <property type="entry name" value="DNA_mis_repair_Msh6"/>
    <property type="match status" value="1"/>
</dbReference>
<organism evidence="10 11">
    <name type="scientific">Mucor saturninus</name>
    <dbReference type="NCBI Taxonomy" id="64648"/>
    <lineage>
        <taxon>Eukaryota</taxon>
        <taxon>Fungi</taxon>
        <taxon>Fungi incertae sedis</taxon>
        <taxon>Mucoromycota</taxon>
        <taxon>Mucoromycotina</taxon>
        <taxon>Mucoromycetes</taxon>
        <taxon>Mucorales</taxon>
        <taxon>Mucorineae</taxon>
        <taxon>Mucoraceae</taxon>
        <taxon>Mucor</taxon>
    </lineage>
</organism>
<feature type="compositionally biased region" description="Acidic residues" evidence="8">
    <location>
        <begin position="54"/>
        <end position="63"/>
    </location>
</feature>
<evidence type="ECO:0000256" key="8">
    <source>
        <dbReference type="SAM" id="MobiDB-lite"/>
    </source>
</evidence>
<dbReference type="FunFam" id="3.40.1170.10:FF:000002">
    <property type="entry name" value="DNA mismatch repair protein"/>
    <property type="match status" value="1"/>
</dbReference>
<reference evidence="10" key="1">
    <citation type="submission" date="2020-12" db="EMBL/GenBank/DDBJ databases">
        <title>Metabolic potential, ecology and presence of endohyphal bacteria is reflected in genomic diversity of Mucoromycotina.</title>
        <authorList>
            <person name="Muszewska A."/>
            <person name="Okrasinska A."/>
            <person name="Steczkiewicz K."/>
            <person name="Drgas O."/>
            <person name="Orlowska M."/>
            <person name="Perlinska-Lenart U."/>
            <person name="Aleksandrzak-Piekarczyk T."/>
            <person name="Szatraj K."/>
            <person name="Zielenkiewicz U."/>
            <person name="Pilsyk S."/>
            <person name="Malc E."/>
            <person name="Mieczkowski P."/>
            <person name="Kruszewska J.S."/>
            <person name="Biernat P."/>
            <person name="Pawlowska J."/>
        </authorList>
    </citation>
    <scope>NUCLEOTIDE SEQUENCE</scope>
    <source>
        <strain evidence="10">WA0000017839</strain>
    </source>
</reference>
<keyword evidence="6 7" id="KW-0234">DNA repair</keyword>
<dbReference type="InterPro" id="IPR036187">
    <property type="entry name" value="DNA_mismatch_repair_MutS_sf"/>
</dbReference>
<dbReference type="GO" id="GO:0140664">
    <property type="term" value="F:ATP-dependent DNA damage sensor activity"/>
    <property type="evidence" value="ECO:0007669"/>
    <property type="project" value="InterPro"/>
</dbReference>
<evidence type="ECO:0000256" key="7">
    <source>
        <dbReference type="RuleBase" id="RU003756"/>
    </source>
</evidence>
<dbReference type="Gene3D" id="3.30.420.110">
    <property type="entry name" value="MutS, connector domain"/>
    <property type="match status" value="1"/>
</dbReference>
<feature type="domain" description="DNA mismatch repair proteins mutS family" evidence="9">
    <location>
        <begin position="977"/>
        <end position="993"/>
    </location>
</feature>
<dbReference type="Gene3D" id="3.40.50.300">
    <property type="entry name" value="P-loop containing nucleotide triphosphate hydrolases"/>
    <property type="match status" value="1"/>
</dbReference>
<dbReference type="SUPFAM" id="SSF55271">
    <property type="entry name" value="DNA repair protein MutS, domain I"/>
    <property type="match status" value="1"/>
</dbReference>
<protein>
    <recommendedName>
        <fullName evidence="6">DNA mismatch repair protein</fullName>
    </recommendedName>
</protein>
<dbReference type="InterPro" id="IPR036678">
    <property type="entry name" value="MutS_con_dom_sf"/>
</dbReference>
<comment type="function">
    <text evidence="6 7">Component of the post-replicative DNA mismatch repair system (MMR).</text>
</comment>
<dbReference type="PROSITE" id="PS00486">
    <property type="entry name" value="DNA_MISMATCH_REPAIR_2"/>
    <property type="match status" value="1"/>
</dbReference>
<dbReference type="CDD" id="cd03286">
    <property type="entry name" value="ABC_MSH6_euk"/>
    <property type="match status" value="1"/>
</dbReference>
<dbReference type="SUPFAM" id="SSF53150">
    <property type="entry name" value="DNA repair protein MutS, domain II"/>
    <property type="match status" value="1"/>
</dbReference>
<proteinExistence type="inferred from homology"/>
<dbReference type="InterPro" id="IPR017261">
    <property type="entry name" value="DNA_mismatch_repair_MutS/MSH"/>
</dbReference>
<dbReference type="Gene3D" id="1.10.1420.10">
    <property type="match status" value="2"/>
</dbReference>
<evidence type="ECO:0000313" key="11">
    <source>
        <dbReference type="Proteomes" id="UP000603453"/>
    </source>
</evidence>
<dbReference type="NCBIfam" id="NF003810">
    <property type="entry name" value="PRK05399.1"/>
    <property type="match status" value="1"/>
</dbReference>
<name>A0A8H7V2F5_9FUNG</name>
<dbReference type="SUPFAM" id="SSF52540">
    <property type="entry name" value="P-loop containing nucleoside triphosphate hydrolases"/>
    <property type="match status" value="1"/>
</dbReference>
<dbReference type="InterPro" id="IPR000432">
    <property type="entry name" value="DNA_mismatch_repair_MutS_C"/>
</dbReference>
<evidence type="ECO:0000256" key="1">
    <source>
        <dbReference type="ARBA" id="ARBA00006271"/>
    </source>
</evidence>
<feature type="compositionally biased region" description="Basic and acidic residues" evidence="8">
    <location>
        <begin position="197"/>
        <end position="221"/>
    </location>
</feature>
<dbReference type="Gene3D" id="3.40.1170.10">
    <property type="entry name" value="DNA repair protein MutS, domain I"/>
    <property type="match status" value="1"/>
</dbReference>
<sequence length="1142" mass="129461">MPPKPMQKQSSLLSFFGKPSISAATAKEEVKEERVIKEPEETTTESLQVVVNMDLDEQEEDDLVIPPPSPQAGGRNKKRFSYKESGSESDEPIPVRNPFSATNKKRKLVRRIIESEDEDEYKPDPVQPDDEFDDVIDEDALESMMAEAESSIPRPPPVTPMMERFKRITVESPNSPVRQTPNNSMPRPNALTSKQAQRQERDTKFKEKNTDRYHWLQDQKDLQGNPVDSPDYDPRTLYIPQSAWNKFTPFEKQYWEVKHKFWDTIVFFKKGKFYELYEKDADIGHKDFDLKMTDRVNMRMVGVPEMSFDYWTAQFIAKGHKVAKVDQMETAIGKSMREKGDTKSKEDKIIRRELTCVLTAGTLVDSGLLTNDLGTYCMSIKELCGDDSLPPTFGICFVDTSTAEFNFVHFQDDVNRTKFETLIMQIKPRELVTEKGRLTKSTTRLLKSLLNEPLWNMLIPENEFWDSRRTQDELDCNSYWSEEDEKNTKSLADAMTVARSDPILMSSFGALIWYLRSLKLDKELLSAKNIMLYDPIKNATSLVLDGQTLANLEIFQNSHNGSTDGTVYKLLANSITAFGKRLFKQWLCHPLRRVEDINNRLDAIDDLMRLDDLHTSIAKQLASMPDLERLISRIHSGRMQVKEFLDALQGFKVACDMMGTMANNRHNYKSKLLLRLIDAFPQIGQRLDTLQSSFVLAEVDVDYQKAKSMIPVAGQDSEWDSINQQIKSIEAEFASHLKAIQKQLGNARINYKDLGKDIYQIEVPKAVKVPSSWTKMSNTAALNRYYDSTVKSLVTQFKELKETKNAFVKKFSLHMYAAFDQSFSVWLSAVKTIAELDALMGLAKGSMNLGEPACRPTFVEQENSMIEFEELRHPCVVPGAATDFIPNDVTLGGEEPSMIVLTGPNMGGKSTLLRQTCVAVIMAQLGGYVPAKSCKMTACDRIYTRIGANDNIMGGQSTFMVELAETSKILREATNKSMVILDELGRGTSTFDGYSIAYSVLHYLSTHIGCLGMFATHYQTLCKEFERNPEINNMHMGYIMDEDERNVTFLYKLTSGFCEKSFGMNVANMAGIPSSIIERASDIAKEVEISHQIKDTTYAMDVDGKSNLTPAIAADVKYLFSNAPKDPAVTQRILKSFKNLRI</sequence>
<dbReference type="SMART" id="SM00533">
    <property type="entry name" value="MUTSd"/>
    <property type="match status" value="1"/>
</dbReference>
<dbReference type="PANTHER" id="PTHR11361">
    <property type="entry name" value="DNA MISMATCH REPAIR PROTEIN MUTS FAMILY MEMBER"/>
    <property type="match status" value="1"/>
</dbReference>
<dbReference type="OrthoDB" id="10252754at2759"/>
<dbReference type="GO" id="GO:0005524">
    <property type="term" value="F:ATP binding"/>
    <property type="evidence" value="ECO:0007669"/>
    <property type="project" value="UniProtKB-UniRule"/>
</dbReference>
<dbReference type="InterPro" id="IPR007861">
    <property type="entry name" value="DNA_mismatch_repair_MutS_clamp"/>
</dbReference>
<evidence type="ECO:0000313" key="10">
    <source>
        <dbReference type="EMBL" id="KAG2207681.1"/>
    </source>
</evidence>
<dbReference type="InterPro" id="IPR007695">
    <property type="entry name" value="DNA_mismatch_repair_MutS-lik_N"/>
</dbReference>
<dbReference type="GO" id="GO:0030983">
    <property type="term" value="F:mismatched DNA binding"/>
    <property type="evidence" value="ECO:0007669"/>
    <property type="project" value="UniProtKB-UniRule"/>
</dbReference>
<dbReference type="Pfam" id="PF05192">
    <property type="entry name" value="MutS_III"/>
    <property type="match status" value="1"/>
</dbReference>
<dbReference type="Pfam" id="PF05188">
    <property type="entry name" value="MutS_II"/>
    <property type="match status" value="1"/>
</dbReference>
<comment type="caution">
    <text evidence="10">The sequence shown here is derived from an EMBL/GenBank/DDBJ whole genome shotgun (WGS) entry which is preliminary data.</text>
</comment>
<feature type="compositionally biased region" description="Polar residues" evidence="8">
    <location>
        <begin position="171"/>
        <end position="196"/>
    </location>
</feature>
<dbReference type="SMART" id="SM00534">
    <property type="entry name" value="MUTSac"/>
    <property type="match status" value="1"/>
</dbReference>
<dbReference type="Pfam" id="PF01624">
    <property type="entry name" value="MutS_I"/>
    <property type="match status" value="1"/>
</dbReference>
<accession>A0A8H7V2F5</accession>
<evidence type="ECO:0000256" key="5">
    <source>
        <dbReference type="ARBA" id="ARBA00023125"/>
    </source>
</evidence>
<keyword evidence="3 6" id="KW-0227">DNA damage</keyword>
<keyword evidence="2 6" id="KW-0547">Nucleotide-binding</keyword>
<dbReference type="AlphaFoldDB" id="A0A8H7V2F5"/>
<dbReference type="InterPro" id="IPR045076">
    <property type="entry name" value="MutS"/>
</dbReference>
<keyword evidence="11" id="KW-1185">Reference proteome</keyword>